<gene>
    <name evidence="1" type="ORF">D5H75_28925</name>
</gene>
<accession>A0A3A4A771</accession>
<dbReference type="Proteomes" id="UP000265768">
    <property type="component" value="Unassembled WGS sequence"/>
</dbReference>
<dbReference type="EMBL" id="QZEY01000014">
    <property type="protein sequence ID" value="RJL24806.1"/>
    <property type="molecule type" value="Genomic_DNA"/>
</dbReference>
<dbReference type="AlphaFoldDB" id="A0A3A4A771"/>
<evidence type="ECO:0000313" key="1">
    <source>
        <dbReference type="EMBL" id="RJL24806.1"/>
    </source>
</evidence>
<keyword evidence="2" id="KW-1185">Reference proteome</keyword>
<sequence length="83" mass="8780">MEAGEGRSVVDLAAEAGGEDPATGLAAVAALRRLLEELEAVHVEAARRRGWSWEAIAAALGVKRQSAHKKHARRIAAGDRRGT</sequence>
<reference evidence="1 2" key="1">
    <citation type="submission" date="2018-09" db="EMBL/GenBank/DDBJ databases">
        <title>YIM 75507 draft genome.</title>
        <authorList>
            <person name="Tang S."/>
            <person name="Feng Y."/>
        </authorList>
    </citation>
    <scope>NUCLEOTIDE SEQUENCE [LARGE SCALE GENOMIC DNA]</scope>
    <source>
        <strain evidence="1 2">YIM 75507</strain>
    </source>
</reference>
<name>A0A3A4A771_9ACTN</name>
<organism evidence="1 2">
    <name type="scientific">Bailinhaonella thermotolerans</name>
    <dbReference type="NCBI Taxonomy" id="1070861"/>
    <lineage>
        <taxon>Bacteria</taxon>
        <taxon>Bacillati</taxon>
        <taxon>Actinomycetota</taxon>
        <taxon>Actinomycetes</taxon>
        <taxon>Streptosporangiales</taxon>
        <taxon>Streptosporangiaceae</taxon>
        <taxon>Bailinhaonella</taxon>
    </lineage>
</organism>
<protein>
    <submittedName>
        <fullName evidence="1">Helix-turn-helix domain-containing protein</fullName>
    </submittedName>
</protein>
<dbReference type="OrthoDB" id="3579809at2"/>
<evidence type="ECO:0000313" key="2">
    <source>
        <dbReference type="Proteomes" id="UP000265768"/>
    </source>
</evidence>
<dbReference type="RefSeq" id="WP_119929722.1">
    <property type="nucleotide sequence ID" value="NZ_QZEY01000014.1"/>
</dbReference>
<comment type="caution">
    <text evidence="1">The sequence shown here is derived from an EMBL/GenBank/DDBJ whole genome shotgun (WGS) entry which is preliminary data.</text>
</comment>
<proteinExistence type="predicted"/>